<protein>
    <submittedName>
        <fullName evidence="5">HlyD family efflux transporter periplasmic adaptor subunit</fullName>
    </submittedName>
</protein>
<dbReference type="PANTHER" id="PTHR32347">
    <property type="entry name" value="EFFLUX SYSTEM COMPONENT YKNX-RELATED"/>
    <property type="match status" value="1"/>
</dbReference>
<dbReference type="Gene3D" id="3.30.450.40">
    <property type="match status" value="1"/>
</dbReference>
<reference evidence="5" key="1">
    <citation type="submission" date="2020-03" db="EMBL/GenBank/DDBJ databases">
        <authorList>
            <person name="Guo F."/>
        </authorList>
    </citation>
    <scope>NUCLEOTIDE SEQUENCE</scope>
    <source>
        <strain evidence="5">JCM 30134</strain>
    </source>
</reference>
<dbReference type="Gene3D" id="2.40.30.170">
    <property type="match status" value="1"/>
</dbReference>
<accession>A0A9E5JVM4</accession>
<evidence type="ECO:0000259" key="4">
    <source>
        <dbReference type="Pfam" id="PF25973"/>
    </source>
</evidence>
<comment type="subcellular location">
    <subcellularLocation>
        <location evidence="1">Cell envelope</location>
    </subcellularLocation>
</comment>
<dbReference type="InterPro" id="IPR029016">
    <property type="entry name" value="GAF-like_dom_sf"/>
</dbReference>
<dbReference type="PANTHER" id="PTHR32347:SF23">
    <property type="entry name" value="BLL5650 PROTEIN"/>
    <property type="match status" value="1"/>
</dbReference>
<comment type="caution">
    <text evidence="5">The sequence shown here is derived from an EMBL/GenBank/DDBJ whole genome shotgun (WGS) entry which is preliminary data.</text>
</comment>
<evidence type="ECO:0000256" key="2">
    <source>
        <dbReference type="ARBA" id="ARBA00023054"/>
    </source>
</evidence>
<dbReference type="Proteomes" id="UP000787472">
    <property type="component" value="Unassembled WGS sequence"/>
</dbReference>
<dbReference type="InterPro" id="IPR050465">
    <property type="entry name" value="UPF0194_transport"/>
</dbReference>
<sequence length="626" mass="69634">MTAETSIPSPEALAKQDNTPARLTLDELNQFAERGQGYDAWLHNLMADIPAFNAALLAVQTDRGVMQPVTLWPRQQAQLDRLGDLVDACGERQRPLILSPTTGEEYGLAYPLFVDGFMVAVFAGYVSLSTHDPDVVMADVEKHSLWIESRFHRDAYQQQREAFQRQQAVIDGYVAVSKGKAIKQAALQWVDSLARGFDCDRVSMGVVKQGLVTLDVISGSSDFALNNVTAKQITQAMQEACDQRRAIVWPVADAETDEADTAIDGGGIRLQAEKLSLAQRNAAVLTVPVYYQDEIDLVLTFERPAKAPFTQLDVDRLEANVALVGVAFHHRQQAELSFWGGCRRHVRLQLERLLAPGYVKRKLFFIGLTALVVFFSLARGEYQINADAVLEPLQIRVVSAPFNGYLKSAGFRAGDRVEKGQLLASMEDNELRLEKIKSISLLSQNNKQYTEALAGRDRAQAQIYAAQMDQAKAQLASAERKLERSELRAAFDALVVSGDLSQRIGGSVSQGEELFRLSPMTDYRLILYVNEYRVGDVLSGQRGRVVLSSMPDKGFDFEVKMLTPVTEVRDGSTVFRVEARLSATHALFRPGLVGIAKVSAGRRHLIDIWTLDLRKWLALKLWSFWG</sequence>
<dbReference type="SUPFAM" id="SSF111369">
    <property type="entry name" value="HlyD-like secretion proteins"/>
    <property type="match status" value="1"/>
</dbReference>
<feature type="domain" description="CzcB-like barrel-sandwich hybrid" evidence="4">
    <location>
        <begin position="395"/>
        <end position="518"/>
    </location>
</feature>
<evidence type="ECO:0000256" key="3">
    <source>
        <dbReference type="SAM" id="Coils"/>
    </source>
</evidence>
<name>A0A9E5JVM4_9GAMM</name>
<organism evidence="5 6">
    <name type="scientific">Pseudomaricurvus hydrocarbonicus</name>
    <dbReference type="NCBI Taxonomy" id="1470433"/>
    <lineage>
        <taxon>Bacteria</taxon>
        <taxon>Pseudomonadati</taxon>
        <taxon>Pseudomonadota</taxon>
        <taxon>Gammaproteobacteria</taxon>
        <taxon>Cellvibrionales</taxon>
        <taxon>Cellvibrionaceae</taxon>
        <taxon>Pseudomaricurvus</taxon>
    </lineage>
</organism>
<evidence type="ECO:0000313" key="6">
    <source>
        <dbReference type="Proteomes" id="UP000787472"/>
    </source>
</evidence>
<dbReference type="SUPFAM" id="SSF55781">
    <property type="entry name" value="GAF domain-like"/>
    <property type="match status" value="1"/>
</dbReference>
<keyword evidence="2 3" id="KW-0175">Coiled coil</keyword>
<dbReference type="EMBL" id="JAAONZ010000008">
    <property type="protein sequence ID" value="NHO66316.1"/>
    <property type="molecule type" value="Genomic_DNA"/>
</dbReference>
<gene>
    <name evidence="5" type="ORF">G8770_12270</name>
</gene>
<proteinExistence type="predicted"/>
<dbReference type="GO" id="GO:0030313">
    <property type="term" value="C:cell envelope"/>
    <property type="evidence" value="ECO:0007669"/>
    <property type="project" value="UniProtKB-SubCell"/>
</dbReference>
<keyword evidence="6" id="KW-1185">Reference proteome</keyword>
<evidence type="ECO:0000313" key="5">
    <source>
        <dbReference type="EMBL" id="NHO66316.1"/>
    </source>
</evidence>
<dbReference type="AlphaFoldDB" id="A0A9E5JVM4"/>
<dbReference type="RefSeq" id="WP_167186886.1">
    <property type="nucleotide sequence ID" value="NZ_JAAONZ010000008.1"/>
</dbReference>
<dbReference type="Gene3D" id="2.40.50.100">
    <property type="match status" value="1"/>
</dbReference>
<feature type="coiled-coil region" evidence="3">
    <location>
        <begin position="461"/>
        <end position="488"/>
    </location>
</feature>
<dbReference type="InterPro" id="IPR058647">
    <property type="entry name" value="BSH_CzcB-like"/>
</dbReference>
<evidence type="ECO:0000256" key="1">
    <source>
        <dbReference type="ARBA" id="ARBA00004196"/>
    </source>
</evidence>
<dbReference type="Pfam" id="PF25973">
    <property type="entry name" value="BSH_CzcB"/>
    <property type="match status" value="1"/>
</dbReference>